<dbReference type="Gene3D" id="3.40.1810.10">
    <property type="entry name" value="Transcription factor, MADS-box"/>
    <property type="match status" value="1"/>
</dbReference>
<dbReference type="InterPro" id="IPR051259">
    <property type="entry name" value="rRNA_Methyltransferase"/>
</dbReference>
<dbReference type="InterPro" id="IPR029026">
    <property type="entry name" value="tRNA_m1G_MTases_N"/>
</dbReference>
<dbReference type="GO" id="GO:0003723">
    <property type="term" value="F:RNA binding"/>
    <property type="evidence" value="ECO:0007669"/>
    <property type="project" value="InterPro"/>
</dbReference>
<sequence length="801" mass="88508">MATKPALYQFPKLFRRLTNQKQHATKHFIDLREKKSHRLESGSVLIQGLKMLRELRDDQFKMRSIVVTAEKEPHSESDIKHPAIDVLRNPDAFPAKSYYVCDVDLTRRILGTASRPNRHEIFGEVELKHQPIPKDIDRMLIFNHVNDPGNLGNLVRTGCALGWNAGLITTGTCDMYNDKTVRASRGMTMRWPHKLVPIPELIDYLKAHNMVPVVADMLRSSASDLWSPNPHAVKPTLGTGLWFWNFKDKPRELPRRPALILSSEHNGVQGLDDELRVSIPMATGVESLNVSVAGCRDRNSKQCINCDLSLILSLSKTEQKVPYQPLLLLYNQWVAKKLKFNPSKTTETDRSLFSSASMLVQYASKDMDKVLLRYTEYQEPHESKNNSDFMDASNDHTKDADPSDQDEADDTEYVSQPPQQQPMSPMIMSNAPPVGQRQPSMMAQPPPHPQQQQQQHHAYQQQAREQHPQAQSYGAYAMGHVNSSASSPFVYPTSNGSPYTSHGMIPSAVQSTSMAQHHQPQPHVNTYLASRSQPASLYAQQPPHPQHSPMMMHQQQAPPHPQQPTVASTNHHPRPSLSPQPAPLNNAMRTTSVEHAAIQQPSQQQQTPPPPSAPAPPATAGFVAPSSQVRSSPLVNDKKPPNLRVQIPNEDSSTSSTASNHGSTTAATNNGMTAAQAATPHMRQGKGASSPTSALPSQFAQNLPSPFSIYPEFLQQNELPSPLNFSATPTTSSAFHWPAASSSSSGGQQVMSSARMPTTGDYRPSPLANSHPMTASSHQKRPDPSDAENQRLKKIKLEAAV</sequence>
<dbReference type="CDD" id="cd18095">
    <property type="entry name" value="SpoU-like_rRNA-MTase"/>
    <property type="match status" value="1"/>
</dbReference>
<accession>A0A068RWX4</accession>
<feature type="compositionally biased region" description="Polar residues" evidence="3">
    <location>
        <begin position="721"/>
        <end position="731"/>
    </location>
</feature>
<dbReference type="InterPro" id="IPR036879">
    <property type="entry name" value="TF_MADSbox_sf"/>
</dbReference>
<dbReference type="GO" id="GO:0006396">
    <property type="term" value="P:RNA processing"/>
    <property type="evidence" value="ECO:0007669"/>
    <property type="project" value="InterPro"/>
</dbReference>
<feature type="region of interest" description="Disordered" evidence="3">
    <location>
        <begin position="721"/>
        <end position="801"/>
    </location>
</feature>
<dbReference type="GO" id="GO:0046983">
    <property type="term" value="F:protein dimerization activity"/>
    <property type="evidence" value="ECO:0007669"/>
    <property type="project" value="InterPro"/>
</dbReference>
<dbReference type="EMBL" id="CBTN010000022">
    <property type="protein sequence ID" value="CDH54240.1"/>
    <property type="molecule type" value="Genomic_DNA"/>
</dbReference>
<evidence type="ECO:0000259" key="4">
    <source>
        <dbReference type="Pfam" id="PF00588"/>
    </source>
</evidence>
<feature type="compositionally biased region" description="Low complexity" evidence="3">
    <location>
        <begin position="547"/>
        <end position="557"/>
    </location>
</feature>
<evidence type="ECO:0000256" key="3">
    <source>
        <dbReference type="SAM" id="MobiDB-lite"/>
    </source>
</evidence>
<feature type="compositionally biased region" description="Low complexity" evidence="3">
    <location>
        <begin position="596"/>
        <end position="606"/>
    </location>
</feature>
<dbReference type="GO" id="GO:0045944">
    <property type="term" value="P:positive regulation of transcription by RNA polymerase II"/>
    <property type="evidence" value="ECO:0007669"/>
    <property type="project" value="UniProtKB-ARBA"/>
</dbReference>
<gene>
    <name evidence="5" type="ORF">LCOR_05504.1</name>
</gene>
<feature type="compositionally biased region" description="Low complexity" evidence="3">
    <location>
        <begin position="652"/>
        <end position="679"/>
    </location>
</feature>
<feature type="region of interest" description="Disordered" evidence="3">
    <location>
        <begin position="535"/>
        <end position="700"/>
    </location>
</feature>
<evidence type="ECO:0000256" key="1">
    <source>
        <dbReference type="ARBA" id="ARBA00022603"/>
    </source>
</evidence>
<keyword evidence="6" id="KW-1185">Reference proteome</keyword>
<dbReference type="GO" id="GO:0003677">
    <property type="term" value="F:DNA binding"/>
    <property type="evidence" value="ECO:0007669"/>
    <property type="project" value="InterPro"/>
</dbReference>
<protein>
    <recommendedName>
        <fullName evidence="4">tRNA/rRNA methyltransferase SpoU type domain-containing protein</fullName>
    </recommendedName>
</protein>
<dbReference type="GO" id="GO:0008173">
    <property type="term" value="F:RNA methyltransferase activity"/>
    <property type="evidence" value="ECO:0007669"/>
    <property type="project" value="InterPro"/>
</dbReference>
<feature type="domain" description="tRNA/rRNA methyltransferase SpoU type" evidence="4">
    <location>
        <begin position="139"/>
        <end position="294"/>
    </location>
</feature>
<dbReference type="OrthoDB" id="270651at2759"/>
<feature type="compositionally biased region" description="Basic and acidic residues" evidence="3">
    <location>
        <begin position="780"/>
        <end position="801"/>
    </location>
</feature>
<keyword evidence="2" id="KW-0808">Transferase</keyword>
<reference evidence="5" key="1">
    <citation type="submission" date="2013-08" db="EMBL/GenBank/DDBJ databases">
        <title>Gene expansion shapes genome architecture in the human pathogen Lichtheimia corymbifera: an evolutionary genomics analysis in the ancient terrestrial Mucorales (Mucoromycotina).</title>
        <authorList>
            <person name="Schwartze V.U."/>
            <person name="Winter S."/>
            <person name="Shelest E."/>
            <person name="Marcet-Houben M."/>
            <person name="Horn F."/>
            <person name="Wehner S."/>
            <person name="Hoffmann K."/>
            <person name="Riege K."/>
            <person name="Sammeth M."/>
            <person name="Nowrousian M."/>
            <person name="Valiante V."/>
            <person name="Linde J."/>
            <person name="Jacobsen I.D."/>
            <person name="Marz M."/>
            <person name="Brakhage A.A."/>
            <person name="Gabaldon T."/>
            <person name="Bocker S."/>
            <person name="Voigt K."/>
        </authorList>
    </citation>
    <scope>NUCLEOTIDE SEQUENCE [LARGE SCALE GENOMIC DNA]</scope>
    <source>
        <strain evidence="5">FSU 9682</strain>
    </source>
</reference>
<feature type="compositionally biased region" description="Acidic residues" evidence="3">
    <location>
        <begin position="402"/>
        <end position="412"/>
    </location>
</feature>
<dbReference type="VEuPathDB" id="FungiDB:LCOR_05504.1"/>
<dbReference type="PANTHER" id="PTHR43191">
    <property type="entry name" value="RRNA METHYLTRANSFERASE 3"/>
    <property type="match status" value="1"/>
</dbReference>
<keyword evidence="1" id="KW-0489">Methyltransferase</keyword>
<feature type="compositionally biased region" description="Low complexity" evidence="3">
    <location>
        <begin position="450"/>
        <end position="470"/>
    </location>
</feature>
<dbReference type="AlphaFoldDB" id="A0A068RWX4"/>
<proteinExistence type="predicted"/>
<feature type="compositionally biased region" description="Low complexity" evidence="3">
    <location>
        <begin position="415"/>
        <end position="429"/>
    </location>
</feature>
<dbReference type="STRING" id="1263082.A0A068RWX4"/>
<comment type="caution">
    <text evidence="5">The sequence shown here is derived from an EMBL/GenBank/DDBJ whole genome shotgun (WGS) entry which is preliminary data.</text>
</comment>
<organism evidence="5 6">
    <name type="scientific">Lichtheimia corymbifera JMRC:FSU:9682</name>
    <dbReference type="NCBI Taxonomy" id="1263082"/>
    <lineage>
        <taxon>Eukaryota</taxon>
        <taxon>Fungi</taxon>
        <taxon>Fungi incertae sedis</taxon>
        <taxon>Mucoromycota</taxon>
        <taxon>Mucoromycotina</taxon>
        <taxon>Mucoromycetes</taxon>
        <taxon>Mucorales</taxon>
        <taxon>Lichtheimiaceae</taxon>
        <taxon>Lichtheimia</taxon>
    </lineage>
</organism>
<feature type="compositionally biased region" description="Polar residues" evidence="3">
    <location>
        <begin position="625"/>
        <end position="634"/>
    </location>
</feature>
<evidence type="ECO:0000313" key="6">
    <source>
        <dbReference type="Proteomes" id="UP000027586"/>
    </source>
</evidence>
<feature type="compositionally biased region" description="Low complexity" evidence="3">
    <location>
        <begin position="732"/>
        <end position="754"/>
    </location>
</feature>
<dbReference type="InterPro" id="IPR001537">
    <property type="entry name" value="SpoU_MeTrfase"/>
</dbReference>
<name>A0A068RWX4_9FUNG</name>
<dbReference type="Pfam" id="PF00588">
    <property type="entry name" value="SpoU_methylase"/>
    <property type="match status" value="1"/>
</dbReference>
<dbReference type="SUPFAM" id="SSF75217">
    <property type="entry name" value="alpha/beta knot"/>
    <property type="match status" value="1"/>
</dbReference>
<dbReference type="PANTHER" id="PTHR43191:SF2">
    <property type="entry name" value="RRNA METHYLTRANSFERASE 3, MITOCHONDRIAL"/>
    <property type="match status" value="1"/>
</dbReference>
<dbReference type="GO" id="GO:0032259">
    <property type="term" value="P:methylation"/>
    <property type="evidence" value="ECO:0007669"/>
    <property type="project" value="UniProtKB-KW"/>
</dbReference>
<dbReference type="Gene3D" id="3.40.1280.10">
    <property type="match status" value="1"/>
</dbReference>
<feature type="compositionally biased region" description="Polar residues" evidence="3">
    <location>
        <begin position="687"/>
        <end position="700"/>
    </location>
</feature>
<feature type="region of interest" description="Disordered" evidence="3">
    <location>
        <begin position="379"/>
        <end position="470"/>
    </location>
</feature>
<evidence type="ECO:0000313" key="5">
    <source>
        <dbReference type="EMBL" id="CDH54240.1"/>
    </source>
</evidence>
<feature type="compositionally biased region" description="Pro residues" evidence="3">
    <location>
        <begin position="607"/>
        <end position="617"/>
    </location>
</feature>
<evidence type="ECO:0000256" key="2">
    <source>
        <dbReference type="ARBA" id="ARBA00022679"/>
    </source>
</evidence>
<feature type="compositionally biased region" description="Polar residues" evidence="3">
    <location>
        <begin position="767"/>
        <end position="777"/>
    </location>
</feature>
<dbReference type="InterPro" id="IPR029028">
    <property type="entry name" value="Alpha/beta_knot_MTases"/>
</dbReference>
<dbReference type="Proteomes" id="UP000027586">
    <property type="component" value="Unassembled WGS sequence"/>
</dbReference>